<accession>A0A9P1EJV6</accession>
<dbReference type="InterPro" id="IPR040256">
    <property type="entry name" value="At4g02000-like"/>
</dbReference>
<evidence type="ECO:0000313" key="2">
    <source>
        <dbReference type="Proteomes" id="UP001152484"/>
    </source>
</evidence>
<comment type="caution">
    <text evidence="1">The sequence shown here is derived from an EMBL/GenBank/DDBJ whole genome shotgun (WGS) entry which is preliminary data.</text>
</comment>
<protein>
    <recommendedName>
        <fullName evidence="3">Zinc knuckle CX2CX4HX4C domain-containing protein</fullName>
    </recommendedName>
</protein>
<dbReference type="PANTHER" id="PTHR31286:SF180">
    <property type="entry name" value="OS10G0362600 PROTEIN"/>
    <property type="match status" value="1"/>
</dbReference>
<feature type="non-terminal residue" evidence="1">
    <location>
        <position position="121"/>
    </location>
</feature>
<dbReference type="Proteomes" id="UP001152484">
    <property type="component" value="Unassembled WGS sequence"/>
</dbReference>
<proteinExistence type="predicted"/>
<dbReference type="OrthoDB" id="1751950at2759"/>
<reference evidence="1" key="1">
    <citation type="submission" date="2022-07" db="EMBL/GenBank/DDBJ databases">
        <authorList>
            <person name="Macas J."/>
            <person name="Novak P."/>
            <person name="Neumann P."/>
        </authorList>
    </citation>
    <scope>NUCLEOTIDE SEQUENCE</scope>
</reference>
<organism evidence="1 2">
    <name type="scientific">Cuscuta europaea</name>
    <name type="common">European dodder</name>
    <dbReference type="NCBI Taxonomy" id="41803"/>
    <lineage>
        <taxon>Eukaryota</taxon>
        <taxon>Viridiplantae</taxon>
        <taxon>Streptophyta</taxon>
        <taxon>Embryophyta</taxon>
        <taxon>Tracheophyta</taxon>
        <taxon>Spermatophyta</taxon>
        <taxon>Magnoliopsida</taxon>
        <taxon>eudicotyledons</taxon>
        <taxon>Gunneridae</taxon>
        <taxon>Pentapetalae</taxon>
        <taxon>asterids</taxon>
        <taxon>lamiids</taxon>
        <taxon>Solanales</taxon>
        <taxon>Convolvulaceae</taxon>
        <taxon>Cuscuteae</taxon>
        <taxon>Cuscuta</taxon>
        <taxon>Cuscuta subgen. Cuscuta</taxon>
    </lineage>
</organism>
<keyword evidence="2" id="KW-1185">Reference proteome</keyword>
<sequence>MGKGRKNVKGIKIPQTVARVLIEVDVSKPPPLSVKFKLKSGRFYIQYVIYDTFHDYYFHCKKFGHRPFTCNVLHEFERKEREDEVNKRQVGIAEKRGDPIRMEAILEKKETTPEIDKSKGN</sequence>
<evidence type="ECO:0000313" key="1">
    <source>
        <dbReference type="EMBL" id="CAH9112090.1"/>
    </source>
</evidence>
<evidence type="ECO:0008006" key="3">
    <source>
        <dbReference type="Google" id="ProtNLM"/>
    </source>
</evidence>
<dbReference type="EMBL" id="CAMAPE010000058">
    <property type="protein sequence ID" value="CAH9112090.1"/>
    <property type="molecule type" value="Genomic_DNA"/>
</dbReference>
<gene>
    <name evidence="1" type="ORF">CEURO_LOCUS19505</name>
</gene>
<dbReference type="PANTHER" id="PTHR31286">
    <property type="entry name" value="GLYCINE-RICH CELL WALL STRUCTURAL PROTEIN 1.8-LIKE"/>
    <property type="match status" value="1"/>
</dbReference>
<dbReference type="AlphaFoldDB" id="A0A9P1EJV6"/>
<name>A0A9P1EJV6_CUSEU</name>